<dbReference type="Proteomes" id="UP000053758">
    <property type="component" value="Unassembled WGS sequence"/>
</dbReference>
<protein>
    <submittedName>
        <fullName evidence="1">Uncharacterized protein</fullName>
    </submittedName>
</protein>
<dbReference type="RefSeq" id="XP_014653545.1">
    <property type="nucleotide sequence ID" value="XM_014798059.1"/>
</dbReference>
<name>A0A081CNK5_PSEA2</name>
<sequence>MRSAFALGSWVAALVLVFPCVDAAGGNRAQYDGLDLNLRLGPPSASSNRVLDEGTTSIAPDGDASSSRSSTVSDRSRGFDLNDPYHRTFSSVGSSQHPERAFQGQSAAVSAQGGGVDMANAAVQRHVSGTWLQYRRGHFGKERLPIISSDGKLDPQGAMQFQERIRDLQATKSLILQAHKWRLTEEELVTARRRFHNWQAIAVRVAPRGQPVKASSKIRQQALTDTELMSNMEALLHRIVS</sequence>
<evidence type="ECO:0000313" key="1">
    <source>
        <dbReference type="EMBL" id="GAK68251.1"/>
    </source>
</evidence>
<reference evidence="2" key="1">
    <citation type="journal article" date="2014" name="Genome Announc.">
        <title>Draft Genome Sequence of the Yeast Pseudozyma antarctica Type Strain JCM10317, a Producer of the Glycolipid Biosurfactants, Mannosylerythritol Lipids.</title>
        <authorList>
            <person name="Saika A."/>
            <person name="Koike H."/>
            <person name="Hori T."/>
            <person name="Fukuoka T."/>
            <person name="Sato S."/>
            <person name="Habe H."/>
            <person name="Kitamoto D."/>
            <person name="Morita T."/>
        </authorList>
    </citation>
    <scope>NUCLEOTIDE SEQUENCE [LARGE SCALE GENOMIC DNA]</scope>
    <source>
        <strain evidence="2">JCM 10317</strain>
    </source>
</reference>
<evidence type="ECO:0000313" key="2">
    <source>
        <dbReference type="Proteomes" id="UP000053758"/>
    </source>
</evidence>
<gene>
    <name evidence="1" type="ORF">PAN0_057c6491</name>
</gene>
<accession>A0A081CNK5</accession>
<keyword evidence="2" id="KW-1185">Reference proteome</keyword>
<dbReference type="HOGENOM" id="CLU_1151659_0_0_1"/>
<dbReference type="OrthoDB" id="10260622at2759"/>
<dbReference type="AlphaFoldDB" id="A0A081CNK5"/>
<organism evidence="1 2">
    <name type="scientific">Pseudozyma antarctica</name>
    <name type="common">Yeast</name>
    <name type="synonym">Candida antarctica</name>
    <dbReference type="NCBI Taxonomy" id="84753"/>
    <lineage>
        <taxon>Eukaryota</taxon>
        <taxon>Fungi</taxon>
        <taxon>Dikarya</taxon>
        <taxon>Basidiomycota</taxon>
        <taxon>Ustilaginomycotina</taxon>
        <taxon>Ustilaginomycetes</taxon>
        <taxon>Ustilaginales</taxon>
        <taxon>Ustilaginaceae</taxon>
        <taxon>Moesziomyces</taxon>
    </lineage>
</organism>
<dbReference type="EMBL" id="DF830124">
    <property type="protein sequence ID" value="GAK68251.1"/>
    <property type="molecule type" value="Genomic_DNA"/>
</dbReference>
<proteinExistence type="predicted"/>
<dbReference type="GeneID" id="26307297"/>